<sequence length="381" mass="39638">PAPSRRALRLGLAGAGLLGLGAAGLFAYAIQRGAGPASGDETVRVTVRDGRCDPNDLTLPAGRTVFDIRNASDRTLEWEILDGVMVVEERENIPPGFSARLTAKLKPGAYQITCGLLSNPRGTLTVTPSAASEEARKRPPITAFIGPLSEHKVTLALQSSAFVAGVAKLRDAIAAGDLDAARARFAEARAAYRRLDPVVARFADLKNALDGAADYLAAREADPAFRGLPRIEHGLFAKGSVEGLTPVAAQLAEDAATLKTRLRELKLAPDDLFGASARQARLLADGAAVHGLAPYAKSDAAEFGAELDGMAKAAGLLQPLLKEASPEMAAALDQRFAETRAAIGALAPNAGRDDPARASLAERFGALSDALRAANAALGLE</sequence>
<evidence type="ECO:0000313" key="6">
    <source>
        <dbReference type="EMBL" id="MFD1332795.1"/>
    </source>
</evidence>
<evidence type="ECO:0000256" key="3">
    <source>
        <dbReference type="ARBA" id="ARBA00022729"/>
    </source>
</evidence>
<reference evidence="7" key="1">
    <citation type="journal article" date="2019" name="Int. J. Syst. Evol. Microbiol.">
        <title>The Global Catalogue of Microorganisms (GCM) 10K type strain sequencing project: providing services to taxonomists for standard genome sequencing and annotation.</title>
        <authorList>
            <consortium name="The Broad Institute Genomics Platform"/>
            <consortium name="The Broad Institute Genome Sequencing Center for Infectious Disease"/>
            <person name="Wu L."/>
            <person name="Ma J."/>
        </authorList>
    </citation>
    <scope>NUCLEOTIDE SEQUENCE [LARGE SCALE GENOMIC DNA]</scope>
    <source>
        <strain evidence="7">CCUG 61696</strain>
    </source>
</reference>
<dbReference type="InterPro" id="IPR018976">
    <property type="entry name" value="Imelysin-like"/>
</dbReference>
<dbReference type="CDD" id="cd14656">
    <property type="entry name" value="Imelysin-like_EfeO"/>
    <property type="match status" value="1"/>
</dbReference>
<dbReference type="InterPro" id="IPR028096">
    <property type="entry name" value="EfeO_Cupredoxin"/>
</dbReference>
<comment type="similarity">
    <text evidence="2">Belongs to the EfeM/EfeO family.</text>
</comment>
<dbReference type="NCBIfam" id="NF041757">
    <property type="entry name" value="EfeO"/>
    <property type="match status" value="1"/>
</dbReference>
<feature type="domain" description="Imelysin-like" evidence="4">
    <location>
        <begin position="159"/>
        <end position="357"/>
    </location>
</feature>
<keyword evidence="7" id="KW-1185">Reference proteome</keyword>
<evidence type="ECO:0000259" key="4">
    <source>
        <dbReference type="Pfam" id="PF09375"/>
    </source>
</evidence>
<organism evidence="6 7">
    <name type="scientific">Methylopila musalis</name>
    <dbReference type="NCBI Taxonomy" id="1134781"/>
    <lineage>
        <taxon>Bacteria</taxon>
        <taxon>Pseudomonadati</taxon>
        <taxon>Pseudomonadota</taxon>
        <taxon>Alphaproteobacteria</taxon>
        <taxon>Hyphomicrobiales</taxon>
        <taxon>Methylopilaceae</taxon>
        <taxon>Methylopila</taxon>
    </lineage>
</organism>
<proteinExistence type="inferred from homology"/>
<comment type="subcellular location">
    <subcellularLocation>
        <location evidence="1">Periplasm</location>
    </subcellularLocation>
</comment>
<dbReference type="PANTHER" id="PTHR39192:SF1">
    <property type="entry name" value="IRON UPTAKE SYSTEM COMPONENT EFEO"/>
    <property type="match status" value="1"/>
</dbReference>
<evidence type="ECO:0000259" key="5">
    <source>
        <dbReference type="Pfam" id="PF13473"/>
    </source>
</evidence>
<comment type="caution">
    <text evidence="6">The sequence shown here is derived from an EMBL/GenBank/DDBJ whole genome shotgun (WGS) entry which is preliminary data.</text>
</comment>
<keyword evidence="3" id="KW-0732">Signal</keyword>
<dbReference type="Gene3D" id="1.20.1420.20">
    <property type="entry name" value="M75 peptidase, HXXE motif"/>
    <property type="match status" value="1"/>
</dbReference>
<feature type="domain" description="EfeO-type cupredoxin-like" evidence="5">
    <location>
        <begin position="33"/>
        <end position="126"/>
    </location>
</feature>
<evidence type="ECO:0000256" key="1">
    <source>
        <dbReference type="ARBA" id="ARBA00004418"/>
    </source>
</evidence>
<name>A0ABW3Z8Z6_9HYPH</name>
<dbReference type="Pfam" id="PF13473">
    <property type="entry name" value="Cupredoxin_1"/>
    <property type="match status" value="1"/>
</dbReference>
<dbReference type="Gene3D" id="2.60.40.420">
    <property type="entry name" value="Cupredoxins - blue copper proteins"/>
    <property type="match status" value="1"/>
</dbReference>
<dbReference type="Proteomes" id="UP001597171">
    <property type="component" value="Unassembled WGS sequence"/>
</dbReference>
<evidence type="ECO:0000313" key="7">
    <source>
        <dbReference type="Proteomes" id="UP001597171"/>
    </source>
</evidence>
<dbReference type="RefSeq" id="WP_378776003.1">
    <property type="nucleotide sequence ID" value="NZ_JBHTMX010000124.1"/>
</dbReference>
<dbReference type="PANTHER" id="PTHR39192">
    <property type="entry name" value="IRON UPTAKE SYSTEM COMPONENT EFEO"/>
    <property type="match status" value="1"/>
</dbReference>
<dbReference type="InterPro" id="IPR008972">
    <property type="entry name" value="Cupredoxin"/>
</dbReference>
<dbReference type="Pfam" id="PF09375">
    <property type="entry name" value="Peptidase_M75"/>
    <property type="match status" value="1"/>
</dbReference>
<gene>
    <name evidence="6" type="primary">efeO</name>
    <name evidence="6" type="ORF">ACFQ4O_12390</name>
</gene>
<feature type="non-terminal residue" evidence="6">
    <location>
        <position position="1"/>
    </location>
</feature>
<dbReference type="InterPro" id="IPR050894">
    <property type="entry name" value="EfeM/EfeO_iron_uptake"/>
</dbReference>
<evidence type="ECO:0000256" key="2">
    <source>
        <dbReference type="ARBA" id="ARBA00005989"/>
    </source>
</evidence>
<dbReference type="EMBL" id="JBHTMX010000124">
    <property type="protein sequence ID" value="MFD1332795.1"/>
    <property type="molecule type" value="Genomic_DNA"/>
</dbReference>
<dbReference type="InterPro" id="IPR038352">
    <property type="entry name" value="Imelysin_sf"/>
</dbReference>
<dbReference type="SUPFAM" id="SSF49503">
    <property type="entry name" value="Cupredoxins"/>
    <property type="match status" value="1"/>
</dbReference>
<protein>
    <submittedName>
        <fullName evidence="6">Iron uptake system protein EfeO</fullName>
    </submittedName>
</protein>
<dbReference type="InterPro" id="IPR034981">
    <property type="entry name" value="Imelysin-like_EfeO/Algp7"/>
</dbReference>
<dbReference type="InterPro" id="IPR053377">
    <property type="entry name" value="Iron_uptake_EfeM/EfeO"/>
</dbReference>
<accession>A0ABW3Z8Z6</accession>